<dbReference type="SUPFAM" id="SSF54001">
    <property type="entry name" value="Cysteine proteinases"/>
    <property type="match status" value="1"/>
</dbReference>
<dbReference type="Proteomes" id="UP000199559">
    <property type="component" value="Unassembled WGS sequence"/>
</dbReference>
<dbReference type="Gene3D" id="2.60.40.3140">
    <property type="match status" value="1"/>
</dbReference>
<evidence type="ECO:0000259" key="1">
    <source>
        <dbReference type="Pfam" id="PF12969"/>
    </source>
</evidence>
<dbReference type="EMBL" id="FORM01000006">
    <property type="protein sequence ID" value="SFJ34188.1"/>
    <property type="molecule type" value="Genomic_DNA"/>
</dbReference>
<gene>
    <name evidence="2" type="ORF">SAMN05443431_106182</name>
</gene>
<accession>A0A1I3QJI6</accession>
<organism evidence="2 3">
    <name type="scientific">Olleya namhaensis</name>
    <dbReference type="NCBI Taxonomy" id="1144750"/>
    <lineage>
        <taxon>Bacteria</taxon>
        <taxon>Pseudomonadati</taxon>
        <taxon>Bacteroidota</taxon>
        <taxon>Flavobacteriia</taxon>
        <taxon>Flavobacteriales</taxon>
        <taxon>Flavobacteriaceae</taxon>
    </lineage>
</organism>
<dbReference type="InterPro" id="IPR024618">
    <property type="entry name" value="DUF3857"/>
</dbReference>
<protein>
    <recommendedName>
        <fullName evidence="1">DUF3857 domain-containing protein</fullName>
    </recommendedName>
</protein>
<feature type="domain" description="DUF3857" evidence="1">
    <location>
        <begin position="67"/>
        <end position="199"/>
    </location>
</feature>
<dbReference type="AlphaFoldDB" id="A0A1I3QJI6"/>
<dbReference type="STRING" id="1144750.SAMN05443431_106182"/>
<name>A0A1I3QJI6_9FLAO</name>
<dbReference type="Gene3D" id="3.10.620.30">
    <property type="match status" value="1"/>
</dbReference>
<reference evidence="3" key="1">
    <citation type="submission" date="2016-10" db="EMBL/GenBank/DDBJ databases">
        <authorList>
            <person name="Varghese N."/>
            <person name="Submissions S."/>
        </authorList>
    </citation>
    <scope>NUCLEOTIDE SEQUENCE [LARGE SCALE GENOMIC DNA]</scope>
    <source>
        <strain evidence="3">DSM 28881</strain>
    </source>
</reference>
<evidence type="ECO:0000313" key="3">
    <source>
        <dbReference type="Proteomes" id="UP000199559"/>
    </source>
</evidence>
<dbReference type="InterPro" id="IPR038765">
    <property type="entry name" value="Papain-like_cys_pep_sf"/>
</dbReference>
<dbReference type="Gene3D" id="2.60.120.1130">
    <property type="match status" value="1"/>
</dbReference>
<dbReference type="RefSeq" id="WP_090840508.1">
    <property type="nucleotide sequence ID" value="NZ_FORM01000006.1"/>
</dbReference>
<sequence>MRILVVIALLFTNFLVSQNQFNTKDLTTTRADLELNEFKQDTTANAVVLYEYGNAKIDEKSFNLILNYNKKIKILNRNGFNQANVKIYLYNSGGNKEKITNLIATTTNIEDGKVSRIKLDDSQIFEEKADENHTIFKFILPNIKEGSVITYSYTFESPFIYKFNTWRFQEEIPKLYSEYNTSIPGNYDYNIKLVGELKLDANESTIKKGCVERNNGASADCTVGKYAMQDIPAFIEEDYMTSAKNYLSRIEYELKVVKGFDGTVNNITKNWETTDSELRTDSDFGKQLKKESLVKKLIDPELLNQKNDLDKANYIFDFVKNNYNWNNYYRIFKDVSIKEVIEQKSGNVAEINLLLYNLLIKHGIQTYPVLLSTRNNGFITKLYPVISEFNYVILRVEIDGESYFLDATDSALNFGEIPFKCLNQYGREMDFKNGSHWVDIKPKTSSAIQHKIIVKLNDDGTFTGTLTTAKTGYNALKARQNYTRDDQDNLKQFKEKYPDYTFGDIEVEINKNNKSLFTETMSISGPLTTIGNKIYLDPFIFKIFTKNPLQLNKRTYPIDFGYKNNFIYNIKIESSDNYKIIETPQEKSYKLSNNSGLLVFKPIQKENILELSFRVHFYNTMYTTNYYPELKSFYNDIVKIQNNTVIVLEKNN</sequence>
<proteinExistence type="predicted"/>
<dbReference type="Pfam" id="PF12969">
    <property type="entry name" value="DUF3857"/>
    <property type="match status" value="1"/>
</dbReference>
<evidence type="ECO:0000313" key="2">
    <source>
        <dbReference type="EMBL" id="SFJ34188.1"/>
    </source>
</evidence>
<keyword evidence="3" id="KW-1185">Reference proteome</keyword>